<evidence type="ECO:0000313" key="7">
    <source>
        <dbReference type="Proteomes" id="UP000017800"/>
    </source>
</evidence>
<evidence type="ECO:0000313" key="6">
    <source>
        <dbReference type="EMBL" id="GAD88923.1"/>
    </source>
</evidence>
<evidence type="ECO:0000256" key="1">
    <source>
        <dbReference type="ARBA" id="ARBA00009437"/>
    </source>
</evidence>
<dbReference type="SUPFAM" id="SSF53850">
    <property type="entry name" value="Periplasmic binding protein-like II"/>
    <property type="match status" value="1"/>
</dbReference>
<dbReference type="InterPro" id="IPR036390">
    <property type="entry name" value="WH_DNA-bd_sf"/>
</dbReference>
<dbReference type="RefSeq" id="WP_023403302.1">
    <property type="nucleotide sequence ID" value="NZ_BAUJ01000012.1"/>
</dbReference>
<keyword evidence="4" id="KW-0804">Transcription</keyword>
<organism evidence="6 7">
    <name type="scientific">Vibrio halioticoli NBRC 102217</name>
    <dbReference type="NCBI Taxonomy" id="1219072"/>
    <lineage>
        <taxon>Bacteria</taxon>
        <taxon>Pseudomonadati</taxon>
        <taxon>Pseudomonadota</taxon>
        <taxon>Gammaproteobacteria</taxon>
        <taxon>Vibrionales</taxon>
        <taxon>Vibrionaceae</taxon>
        <taxon>Vibrio</taxon>
    </lineage>
</organism>
<evidence type="ECO:0000259" key="5">
    <source>
        <dbReference type="PROSITE" id="PS50931"/>
    </source>
</evidence>
<dbReference type="Gene3D" id="1.10.10.10">
    <property type="entry name" value="Winged helix-like DNA-binding domain superfamily/Winged helix DNA-binding domain"/>
    <property type="match status" value="1"/>
</dbReference>
<dbReference type="InterPro" id="IPR005119">
    <property type="entry name" value="LysR_subst-bd"/>
</dbReference>
<dbReference type="PROSITE" id="PS50931">
    <property type="entry name" value="HTH_LYSR"/>
    <property type="match status" value="1"/>
</dbReference>
<dbReference type="Pfam" id="PF03466">
    <property type="entry name" value="LysR_substrate"/>
    <property type="match status" value="1"/>
</dbReference>
<dbReference type="Gene3D" id="3.40.190.290">
    <property type="match status" value="1"/>
</dbReference>
<protein>
    <submittedName>
        <fullName evidence="6">Putative LysR family transcriptional regulator</fullName>
    </submittedName>
</protein>
<dbReference type="InterPro" id="IPR000847">
    <property type="entry name" value="LysR_HTH_N"/>
</dbReference>
<keyword evidence="2" id="KW-0805">Transcription regulation</keyword>
<evidence type="ECO:0000256" key="3">
    <source>
        <dbReference type="ARBA" id="ARBA00023125"/>
    </source>
</evidence>
<name>V5FC22_9VIBR</name>
<dbReference type="InterPro" id="IPR058163">
    <property type="entry name" value="LysR-type_TF_proteobact-type"/>
</dbReference>
<evidence type="ECO:0000256" key="4">
    <source>
        <dbReference type="ARBA" id="ARBA00023163"/>
    </source>
</evidence>
<gene>
    <name evidence="6" type="ORF">VHA01S_012_00390</name>
</gene>
<dbReference type="PANTHER" id="PTHR30537">
    <property type="entry name" value="HTH-TYPE TRANSCRIPTIONAL REGULATOR"/>
    <property type="match status" value="1"/>
</dbReference>
<evidence type="ECO:0000256" key="2">
    <source>
        <dbReference type="ARBA" id="ARBA00023015"/>
    </source>
</evidence>
<comment type="similarity">
    <text evidence="1">Belongs to the LysR transcriptional regulatory family.</text>
</comment>
<keyword evidence="3" id="KW-0238">DNA-binding</keyword>
<dbReference type="SUPFAM" id="SSF46785">
    <property type="entry name" value="Winged helix' DNA-binding domain"/>
    <property type="match status" value="1"/>
</dbReference>
<dbReference type="AlphaFoldDB" id="V5FC22"/>
<comment type="caution">
    <text evidence="6">The sequence shown here is derived from an EMBL/GenBank/DDBJ whole genome shotgun (WGS) entry which is preliminary data.</text>
</comment>
<dbReference type="GO" id="GO:0006351">
    <property type="term" value="P:DNA-templated transcription"/>
    <property type="evidence" value="ECO:0007669"/>
    <property type="project" value="TreeGrafter"/>
</dbReference>
<proteinExistence type="inferred from homology"/>
<dbReference type="eggNOG" id="COG0583">
    <property type="taxonomic scope" value="Bacteria"/>
</dbReference>
<dbReference type="InterPro" id="IPR036388">
    <property type="entry name" value="WH-like_DNA-bd_sf"/>
</dbReference>
<reference evidence="6 7" key="1">
    <citation type="submission" date="2013-11" db="EMBL/GenBank/DDBJ databases">
        <title>Whole genome shotgun sequence of Vibrio halioticoli NBRC 102217.</title>
        <authorList>
            <person name="Isaki S."/>
            <person name="Kimura A."/>
            <person name="Ohji S."/>
            <person name="Hosoyama A."/>
            <person name="Fujita N."/>
            <person name="Hashimoto M."/>
            <person name="Hosoyama Y."/>
            <person name="Yamazoe A."/>
        </authorList>
    </citation>
    <scope>NUCLEOTIDE SEQUENCE [LARGE SCALE GENOMIC DNA]</scope>
    <source>
        <strain evidence="6 7">NBRC 102217</strain>
    </source>
</reference>
<dbReference type="Pfam" id="PF00126">
    <property type="entry name" value="HTH_1"/>
    <property type="match status" value="1"/>
</dbReference>
<sequence length="300" mass="34102">MAKHFDNFYIFCQVVKLGSMKAASEELEIPLSTVSRRISTLEEDVNTRLFIRSKTTLSPTSTGTQYYQRLAPHFLNLAEEIDNINNDKNDISGRVSIDCTDFVYQYFIKDKVEELLRKYPKLKLKFIPASDTSTLDSDADIGVLVGDLPDSNLIAKKLMSINVKVVASPDFIQTPPTKLAQLKDIDYIGHLQHQLITGYNTKTHNLETVKLYPKISLTGAESVVQMAKNNFGFAFISEYIAENAIKRGELVEWMTDYEFPSRDISLVYRYRARKTNAQQVVIDAIVAGFNEYKETLVNQD</sequence>
<dbReference type="PANTHER" id="PTHR30537:SF3">
    <property type="entry name" value="TRANSCRIPTIONAL REGULATORY PROTEIN"/>
    <property type="match status" value="1"/>
</dbReference>
<dbReference type="OrthoDB" id="9786526at2"/>
<keyword evidence="7" id="KW-1185">Reference proteome</keyword>
<dbReference type="GO" id="GO:0043565">
    <property type="term" value="F:sequence-specific DNA binding"/>
    <property type="evidence" value="ECO:0007669"/>
    <property type="project" value="TreeGrafter"/>
</dbReference>
<feature type="domain" description="HTH lysR-type" evidence="5">
    <location>
        <begin position="8"/>
        <end position="60"/>
    </location>
</feature>
<dbReference type="Proteomes" id="UP000017800">
    <property type="component" value="Unassembled WGS sequence"/>
</dbReference>
<dbReference type="EMBL" id="BAUJ01000012">
    <property type="protein sequence ID" value="GAD88923.1"/>
    <property type="molecule type" value="Genomic_DNA"/>
</dbReference>
<dbReference type="GO" id="GO:0003700">
    <property type="term" value="F:DNA-binding transcription factor activity"/>
    <property type="evidence" value="ECO:0007669"/>
    <property type="project" value="InterPro"/>
</dbReference>
<accession>V5FC22</accession>